<reference evidence="1 2" key="1">
    <citation type="submission" date="2015-06" db="EMBL/GenBank/DDBJ databases">
        <title>New insights into the roles of widespread benthic archaea in carbon and nitrogen cycling.</title>
        <authorList>
            <person name="Lazar C.S."/>
            <person name="Baker B.J."/>
            <person name="Seitz K.W."/>
            <person name="Hyde A.S."/>
            <person name="Dick G.J."/>
            <person name="Hinrichs K.-U."/>
            <person name="Teske A.P."/>
        </authorList>
    </citation>
    <scope>NUCLEOTIDE SEQUENCE [LARGE SCALE GENOMIC DNA]</scope>
    <source>
        <strain evidence="1">DG-45</strain>
    </source>
</reference>
<evidence type="ECO:0000313" key="2">
    <source>
        <dbReference type="Proteomes" id="UP000037210"/>
    </source>
</evidence>
<dbReference type="GO" id="GO:0016787">
    <property type="term" value="F:hydrolase activity"/>
    <property type="evidence" value="ECO:0007669"/>
    <property type="project" value="UniProtKB-KW"/>
</dbReference>
<dbReference type="Gene3D" id="3.40.630.10">
    <property type="entry name" value="Zn peptidases"/>
    <property type="match status" value="1"/>
</dbReference>
<comment type="caution">
    <text evidence="1">The sequence shown here is derived from an EMBL/GenBank/DDBJ whole genome shotgun (WGS) entry which is preliminary data.</text>
</comment>
<dbReference type="AlphaFoldDB" id="A0A0M0BP11"/>
<proteinExistence type="predicted"/>
<gene>
    <name evidence="1" type="ORF">AC482_04825</name>
</gene>
<evidence type="ECO:0000313" key="1">
    <source>
        <dbReference type="EMBL" id="KON30046.1"/>
    </source>
</evidence>
<feature type="non-terminal residue" evidence="1">
    <location>
        <position position="1"/>
    </location>
</feature>
<name>A0A0M0BP11_9ARCH</name>
<organism evidence="1 2">
    <name type="scientific">miscellaneous Crenarchaeota group-15 archaeon DG-45</name>
    <dbReference type="NCBI Taxonomy" id="1685127"/>
    <lineage>
        <taxon>Archaea</taxon>
        <taxon>Candidatus Bathyarchaeota</taxon>
        <taxon>MCG-15</taxon>
    </lineage>
</organism>
<accession>A0A0M0BP11</accession>
<dbReference type="EMBL" id="LFWZ01000043">
    <property type="protein sequence ID" value="KON30046.1"/>
    <property type="molecule type" value="Genomic_DNA"/>
</dbReference>
<dbReference type="Proteomes" id="UP000037210">
    <property type="component" value="Unassembled WGS sequence"/>
</dbReference>
<keyword evidence="1" id="KW-0378">Hydrolase</keyword>
<protein>
    <submittedName>
        <fullName evidence="1">Amidohydrolase</fullName>
    </submittedName>
</protein>
<sequence>TWLAPTMEFSSAAHVLGTPGHSWQVVAQSGMGIGHRSLIFSAKTLSASILDLLTKPELLSRAKDELKGRLGGQVYRSALTPGSKPPLDMWEKTS</sequence>